<reference evidence="3" key="1">
    <citation type="journal article" date="2005" name="Nature">
        <title>The map-based sequence of the rice genome.</title>
        <authorList>
            <consortium name="International rice genome sequencing project (IRGSP)"/>
            <person name="Matsumoto T."/>
            <person name="Wu J."/>
            <person name="Kanamori H."/>
            <person name="Katayose Y."/>
            <person name="Fujisawa M."/>
            <person name="Namiki N."/>
            <person name="Mizuno H."/>
            <person name="Yamamoto K."/>
            <person name="Antonio B.A."/>
            <person name="Baba T."/>
            <person name="Sakata K."/>
            <person name="Nagamura Y."/>
            <person name="Aoki H."/>
            <person name="Arikawa K."/>
            <person name="Arita K."/>
            <person name="Bito T."/>
            <person name="Chiden Y."/>
            <person name="Fujitsuka N."/>
            <person name="Fukunaka R."/>
            <person name="Hamada M."/>
            <person name="Harada C."/>
            <person name="Hayashi A."/>
            <person name="Hijishita S."/>
            <person name="Honda M."/>
            <person name="Hosokawa S."/>
            <person name="Ichikawa Y."/>
            <person name="Idonuma A."/>
            <person name="Iijima M."/>
            <person name="Ikeda M."/>
            <person name="Ikeno M."/>
            <person name="Ito K."/>
            <person name="Ito S."/>
            <person name="Ito T."/>
            <person name="Ito Y."/>
            <person name="Ito Y."/>
            <person name="Iwabuchi A."/>
            <person name="Kamiya K."/>
            <person name="Karasawa W."/>
            <person name="Kurita K."/>
            <person name="Katagiri S."/>
            <person name="Kikuta A."/>
            <person name="Kobayashi H."/>
            <person name="Kobayashi N."/>
            <person name="Machita K."/>
            <person name="Maehara T."/>
            <person name="Masukawa M."/>
            <person name="Mizubayashi T."/>
            <person name="Mukai Y."/>
            <person name="Nagasaki H."/>
            <person name="Nagata Y."/>
            <person name="Naito S."/>
            <person name="Nakashima M."/>
            <person name="Nakama Y."/>
            <person name="Nakamichi Y."/>
            <person name="Nakamura M."/>
            <person name="Meguro A."/>
            <person name="Negishi M."/>
            <person name="Ohta I."/>
            <person name="Ohta T."/>
            <person name="Okamoto M."/>
            <person name="Ono N."/>
            <person name="Saji S."/>
            <person name="Sakaguchi M."/>
            <person name="Sakai K."/>
            <person name="Shibata M."/>
            <person name="Shimokawa T."/>
            <person name="Song J."/>
            <person name="Takazaki Y."/>
            <person name="Terasawa K."/>
            <person name="Tsugane M."/>
            <person name="Tsuji K."/>
            <person name="Ueda S."/>
            <person name="Waki K."/>
            <person name="Yamagata H."/>
            <person name="Yamamoto M."/>
            <person name="Yamamoto S."/>
            <person name="Yamane H."/>
            <person name="Yoshiki S."/>
            <person name="Yoshihara R."/>
            <person name="Yukawa K."/>
            <person name="Zhong H."/>
            <person name="Yano M."/>
            <person name="Yuan Q."/>
            <person name="Ouyang S."/>
            <person name="Liu J."/>
            <person name="Jones K.M."/>
            <person name="Gansberger K."/>
            <person name="Moffat K."/>
            <person name="Hill J."/>
            <person name="Bera J."/>
            <person name="Fadrosh D."/>
            <person name="Jin S."/>
            <person name="Johri S."/>
            <person name="Kim M."/>
            <person name="Overton L."/>
            <person name="Reardon M."/>
            <person name="Tsitrin T."/>
            <person name="Vuong H."/>
            <person name="Weaver B."/>
            <person name="Ciecko A."/>
            <person name="Tallon L."/>
            <person name="Jackson J."/>
            <person name="Pai G."/>
            <person name="Aken S.V."/>
            <person name="Utterback T."/>
            <person name="Reidmuller S."/>
            <person name="Feldblyum T."/>
            <person name="Hsiao J."/>
            <person name="Zismann V."/>
            <person name="Iobst S."/>
            <person name="de Vazeille A.R."/>
            <person name="Buell C.R."/>
            <person name="Ying K."/>
            <person name="Li Y."/>
            <person name="Lu T."/>
            <person name="Huang Y."/>
            <person name="Zhao Q."/>
            <person name="Feng Q."/>
            <person name="Zhang L."/>
            <person name="Zhu J."/>
            <person name="Weng Q."/>
            <person name="Mu J."/>
            <person name="Lu Y."/>
            <person name="Fan D."/>
            <person name="Liu Y."/>
            <person name="Guan J."/>
            <person name="Zhang Y."/>
            <person name="Yu S."/>
            <person name="Liu X."/>
            <person name="Zhang Y."/>
            <person name="Hong G."/>
            <person name="Han B."/>
            <person name="Choisne N."/>
            <person name="Demange N."/>
            <person name="Orjeda G."/>
            <person name="Samain S."/>
            <person name="Cattolico L."/>
            <person name="Pelletier E."/>
            <person name="Couloux A."/>
            <person name="Segurens B."/>
            <person name="Wincker P."/>
            <person name="D'Hont A."/>
            <person name="Scarpelli C."/>
            <person name="Weissenbach J."/>
            <person name="Salanoubat M."/>
            <person name="Quetier F."/>
            <person name="Yu Y."/>
            <person name="Kim H.R."/>
            <person name="Rambo T."/>
            <person name="Currie J."/>
            <person name="Collura K."/>
            <person name="Luo M."/>
            <person name="Yang T."/>
            <person name="Ammiraju J.S.S."/>
            <person name="Engler F."/>
            <person name="Soderlund C."/>
            <person name="Wing R.A."/>
            <person name="Palmer L.E."/>
            <person name="de la Bastide M."/>
            <person name="Spiegel L."/>
            <person name="Nascimento L."/>
            <person name="Zutavern T."/>
            <person name="O'Shaughnessy A."/>
            <person name="Dike S."/>
            <person name="Dedhia N."/>
            <person name="Preston R."/>
            <person name="Balija V."/>
            <person name="McCombie W.R."/>
            <person name="Chow T."/>
            <person name="Chen H."/>
            <person name="Chung M."/>
            <person name="Chen C."/>
            <person name="Shaw J."/>
            <person name="Wu H."/>
            <person name="Hsiao K."/>
            <person name="Chao Y."/>
            <person name="Chu M."/>
            <person name="Cheng C."/>
            <person name="Hour A."/>
            <person name="Lee P."/>
            <person name="Lin S."/>
            <person name="Lin Y."/>
            <person name="Liou J."/>
            <person name="Liu S."/>
            <person name="Hsing Y."/>
            <person name="Raghuvanshi S."/>
            <person name="Mohanty A."/>
            <person name="Bharti A.K."/>
            <person name="Gaur A."/>
            <person name="Gupta V."/>
            <person name="Kumar D."/>
            <person name="Ravi V."/>
            <person name="Vij S."/>
            <person name="Kapur A."/>
            <person name="Khurana P."/>
            <person name="Khurana P."/>
            <person name="Khurana J.P."/>
            <person name="Tyagi A.K."/>
            <person name="Gaikwad K."/>
            <person name="Singh A."/>
            <person name="Dalal V."/>
            <person name="Srivastava S."/>
            <person name="Dixit A."/>
            <person name="Pal A.K."/>
            <person name="Ghazi I.A."/>
            <person name="Yadav M."/>
            <person name="Pandit A."/>
            <person name="Bhargava A."/>
            <person name="Sureshbabu K."/>
            <person name="Batra K."/>
            <person name="Sharma T.R."/>
            <person name="Mohapatra T."/>
            <person name="Singh N.K."/>
            <person name="Messing J."/>
            <person name="Nelson A.B."/>
            <person name="Fuks G."/>
            <person name="Kavchok S."/>
            <person name="Keizer G."/>
            <person name="Linton E."/>
            <person name="Llaca V."/>
            <person name="Song R."/>
            <person name="Tanyolac B."/>
            <person name="Young S."/>
            <person name="Ho-Il K."/>
            <person name="Hahn J.H."/>
            <person name="Sangsakoo G."/>
            <person name="Vanavichit A."/>
            <person name="de Mattos Luiz.A.T."/>
            <person name="Zimmer P.D."/>
            <person name="Malone G."/>
            <person name="Dellagostin O."/>
            <person name="de Oliveira A.C."/>
            <person name="Bevan M."/>
            <person name="Bancroft I."/>
            <person name="Minx P."/>
            <person name="Cordum H."/>
            <person name="Wilson R."/>
            <person name="Cheng Z."/>
            <person name="Jin W."/>
            <person name="Jiang J."/>
            <person name="Leong S.A."/>
            <person name="Iwama H."/>
            <person name="Gojobori T."/>
            <person name="Itoh T."/>
            <person name="Niimura Y."/>
            <person name="Fujii Y."/>
            <person name="Habara T."/>
            <person name="Sakai H."/>
            <person name="Sato Y."/>
            <person name="Wilson G."/>
            <person name="Kumar K."/>
            <person name="McCouch S."/>
            <person name="Juretic N."/>
            <person name="Hoen D."/>
            <person name="Wright S."/>
            <person name="Bruskiewich R."/>
            <person name="Bureau T."/>
            <person name="Miyao A."/>
            <person name="Hirochika H."/>
            <person name="Nishikawa T."/>
            <person name="Kadowaki K."/>
            <person name="Sugiura M."/>
            <person name="Burr B."/>
            <person name="Sasaki T."/>
        </authorList>
    </citation>
    <scope>NUCLEOTIDE SEQUENCE [LARGE SCALE GENOMIC DNA]</scope>
    <source>
        <strain evidence="3">cv. Nipponbare</strain>
    </source>
</reference>
<evidence type="ECO:0000313" key="3">
    <source>
        <dbReference type="Proteomes" id="UP000059680"/>
    </source>
</evidence>
<dbReference type="EMBL" id="AP014967">
    <property type="protein sequence ID" value="BAT14201.1"/>
    <property type="molecule type" value="Genomic_DNA"/>
</dbReference>
<evidence type="ECO:0000256" key="1">
    <source>
        <dbReference type="SAM" id="MobiDB-lite"/>
    </source>
</evidence>
<dbReference type="PaxDb" id="39947-A0A0P0Y335"/>
<organism evidence="2 3">
    <name type="scientific">Oryza sativa subsp. japonica</name>
    <name type="common">Rice</name>
    <dbReference type="NCBI Taxonomy" id="39947"/>
    <lineage>
        <taxon>Eukaryota</taxon>
        <taxon>Viridiplantae</taxon>
        <taxon>Streptophyta</taxon>
        <taxon>Embryophyta</taxon>
        <taxon>Tracheophyta</taxon>
        <taxon>Spermatophyta</taxon>
        <taxon>Magnoliopsida</taxon>
        <taxon>Liliopsida</taxon>
        <taxon>Poales</taxon>
        <taxon>Poaceae</taxon>
        <taxon>BOP clade</taxon>
        <taxon>Oryzoideae</taxon>
        <taxon>Oryzeae</taxon>
        <taxon>Oryzinae</taxon>
        <taxon>Oryza</taxon>
        <taxon>Oryza sativa</taxon>
    </lineage>
</organism>
<reference evidence="2 3" key="3">
    <citation type="journal article" date="2013" name="Rice">
        <title>Improvement of the Oryza sativa Nipponbare reference genome using next generation sequence and optical map data.</title>
        <authorList>
            <person name="Kawahara Y."/>
            <person name="de la Bastide M."/>
            <person name="Hamilton J.P."/>
            <person name="Kanamori H."/>
            <person name="McCombie W.R."/>
            <person name="Ouyang S."/>
            <person name="Schwartz D.C."/>
            <person name="Tanaka T."/>
            <person name="Wu J."/>
            <person name="Zhou S."/>
            <person name="Childs K.L."/>
            <person name="Davidson R.M."/>
            <person name="Lin H."/>
            <person name="Quesada-Ocampo L."/>
            <person name="Vaillancourt B."/>
            <person name="Sakai H."/>
            <person name="Lee S.S."/>
            <person name="Kim J."/>
            <person name="Numa H."/>
            <person name="Itoh T."/>
            <person name="Buell C.R."/>
            <person name="Matsumoto T."/>
        </authorList>
    </citation>
    <scope>NUCLEOTIDE SEQUENCE [LARGE SCALE GENOMIC DNA]</scope>
    <source>
        <strain evidence="3">cv. Nipponbare</strain>
    </source>
</reference>
<name>A0A0P0Y335_ORYSJ</name>
<proteinExistence type="predicted"/>
<feature type="region of interest" description="Disordered" evidence="1">
    <location>
        <begin position="161"/>
        <end position="184"/>
    </location>
</feature>
<keyword evidence="3" id="KW-1185">Reference proteome</keyword>
<dbReference type="AlphaFoldDB" id="A0A0P0Y335"/>
<sequence length="184" mass="20317">MRKQCTACHHRSIVALGCSLCSASARVQERTPSSAVVSFMPGGRKKLRRKRMKTRSATTTYRRRSLPPPLRAAASSPSLHMWRPPFSRSARRRRSLHPVGRNSLDPLRALPPHLLPSKRGIHRSLPPHAAAPRRAPSAAAWPGVGVLRGGAVPRPDAVCAELQPAWRRRRSRTSQRSGSSGSRR</sequence>
<dbReference type="InParanoid" id="A0A0P0Y335"/>
<feature type="compositionally biased region" description="Basic residues" evidence="1">
    <location>
        <begin position="44"/>
        <end position="54"/>
    </location>
</feature>
<protein>
    <submittedName>
        <fullName evidence="2">Os11g0518200 protein</fullName>
    </submittedName>
</protein>
<evidence type="ECO:0000313" key="2">
    <source>
        <dbReference type="EMBL" id="BAT14201.1"/>
    </source>
</evidence>
<accession>A0A0P0Y335</accession>
<feature type="compositionally biased region" description="Low complexity" evidence="1">
    <location>
        <begin position="174"/>
        <end position="184"/>
    </location>
</feature>
<feature type="region of interest" description="Disordered" evidence="1">
    <location>
        <begin position="44"/>
        <end position="109"/>
    </location>
</feature>
<dbReference type="Proteomes" id="UP000059680">
    <property type="component" value="Chromosome 11"/>
</dbReference>
<reference evidence="2 3" key="2">
    <citation type="journal article" date="2013" name="Plant Cell Physiol.">
        <title>Rice Annotation Project Database (RAP-DB): an integrative and interactive database for rice genomics.</title>
        <authorList>
            <person name="Sakai H."/>
            <person name="Lee S.S."/>
            <person name="Tanaka T."/>
            <person name="Numa H."/>
            <person name="Kim J."/>
            <person name="Kawahara Y."/>
            <person name="Wakimoto H."/>
            <person name="Yang C.C."/>
            <person name="Iwamoto M."/>
            <person name="Abe T."/>
            <person name="Yamada Y."/>
            <person name="Muto A."/>
            <person name="Inokuchi H."/>
            <person name="Ikemura T."/>
            <person name="Matsumoto T."/>
            <person name="Sasaki T."/>
            <person name="Itoh T."/>
        </authorList>
    </citation>
    <scope>NUCLEOTIDE SEQUENCE [LARGE SCALE GENOMIC DNA]</scope>
    <source>
        <strain evidence="3">cv. Nipponbare</strain>
    </source>
</reference>
<gene>
    <name evidence="2" type="ordered locus">Os11g0518200</name>
    <name evidence="2" type="ORF">OSNPB_110518200</name>
</gene>